<keyword evidence="5" id="KW-1185">Reference proteome</keyword>
<dbReference type="HOGENOM" id="CLU_019706_0_0_1"/>
<dbReference type="PANTHER" id="PTHR22935:SF97">
    <property type="entry name" value="BETA-LACTAMASE-RELATED DOMAIN-CONTAINING PROTEIN"/>
    <property type="match status" value="1"/>
</dbReference>
<evidence type="ECO:0000313" key="5">
    <source>
        <dbReference type="Proteomes" id="UP000014074"/>
    </source>
</evidence>
<dbReference type="OrthoDB" id="10250282at2759"/>
<evidence type="ECO:0000256" key="1">
    <source>
        <dbReference type="SAM" id="SignalP"/>
    </source>
</evidence>
<organism evidence="4 5">
    <name type="scientific">Phaeoacremonium minimum (strain UCR-PA7)</name>
    <name type="common">Esca disease fungus</name>
    <name type="synonym">Togninia minima</name>
    <dbReference type="NCBI Taxonomy" id="1286976"/>
    <lineage>
        <taxon>Eukaryota</taxon>
        <taxon>Fungi</taxon>
        <taxon>Dikarya</taxon>
        <taxon>Ascomycota</taxon>
        <taxon>Pezizomycotina</taxon>
        <taxon>Sordariomycetes</taxon>
        <taxon>Sordariomycetidae</taxon>
        <taxon>Togniniales</taxon>
        <taxon>Togniniaceae</taxon>
        <taxon>Phaeoacremonium</taxon>
    </lineage>
</organism>
<feature type="signal peptide" evidence="1">
    <location>
        <begin position="1"/>
        <end position="21"/>
    </location>
</feature>
<dbReference type="AlphaFoldDB" id="R8B9I7"/>
<dbReference type="PANTHER" id="PTHR22935">
    <property type="entry name" value="PENICILLIN-BINDING PROTEIN"/>
    <property type="match status" value="1"/>
</dbReference>
<dbReference type="InterPro" id="IPR012338">
    <property type="entry name" value="Beta-lactam/transpept-like"/>
</dbReference>
<sequence>MRLPSSAQVLLLALQVLVCESAPNCPFIGPAFPKPTALASSTSFQAALANLTTTFTARDLDPDTNPNSTSYSLEIFAAYNDKPIWSWYHTAPELIAANTSGVKTVDSNTVYRLGSVTKIFTIYTFLVEAGDVHWNEPVTSFVPELKSMADKAADDPVMNVDWGSITLGGLASQMAGITRDYGILGELTQEVTEGNLTLLGFPPVPDSDIPTCGEWPLCNRTEFFDGLSKVPPSFAPWQTPAYSDVAFQILAYALESIVGKDYDNMLQDDILSKLGLNHTYYQKPPDSVGAVPNGTKTTWSYSLGDGSPAGNMYSSVGDLSTLGRAIFKNTLLTGPQTRRWLKPVVMTSELVAGVGYPWGLRRVPLGTGNDAHRVVDTYNKAGRVGSYASLLVMIPDYDMGITALIAGNSIPANHNWNIADAVGGILLPALEAAAREQAQSINGTDMKAVATYYNLQYLPNNPSVRLYPTGLETKNSDGTTKIAFKAAYEDLDAPTRSNSMFSTDCGTWVSQTAAVYVNLPLDQFVFTLDKSGRVVSVEPLALRVSLKKTT</sequence>
<proteinExistence type="predicted"/>
<reference evidence="5" key="1">
    <citation type="journal article" date="2013" name="Genome Announc.">
        <title>Draft genome sequence of the ascomycete Phaeoacremonium aleophilum strain UCR-PA7, a causal agent of the esca disease complex in grapevines.</title>
        <authorList>
            <person name="Blanco-Ulate B."/>
            <person name="Rolshausen P."/>
            <person name="Cantu D."/>
        </authorList>
    </citation>
    <scope>NUCLEOTIDE SEQUENCE [LARGE SCALE GENOMIC DNA]</scope>
    <source>
        <strain evidence="5">UCR-PA7</strain>
    </source>
</reference>
<dbReference type="InterPro" id="IPR058664">
    <property type="entry name" value="ARB_00930-like_C"/>
</dbReference>
<feature type="chain" id="PRO_5004462598" evidence="1">
    <location>
        <begin position="22"/>
        <end position="550"/>
    </location>
</feature>
<dbReference type="GeneID" id="19329407"/>
<name>R8B9I7_PHAM7</name>
<dbReference type="Gene3D" id="3.40.710.10">
    <property type="entry name" value="DD-peptidase/beta-lactamase superfamily"/>
    <property type="match status" value="1"/>
</dbReference>
<feature type="domain" description="Beta-lactamase-like ARB-00930-like C-terminal" evidence="3">
    <location>
        <begin position="441"/>
        <end position="549"/>
    </location>
</feature>
<accession>R8B9I7</accession>
<feature type="domain" description="Beta-lactamase-related" evidence="2">
    <location>
        <begin position="80"/>
        <end position="409"/>
    </location>
</feature>
<dbReference type="Pfam" id="PF00144">
    <property type="entry name" value="Beta-lactamase"/>
    <property type="match status" value="1"/>
</dbReference>
<dbReference type="KEGG" id="tmn:UCRPA7_8546"/>
<dbReference type="InterPro" id="IPR001466">
    <property type="entry name" value="Beta-lactam-related"/>
</dbReference>
<dbReference type="Pfam" id="PF26335">
    <property type="entry name" value="ARB_00930_C"/>
    <property type="match status" value="1"/>
</dbReference>
<dbReference type="RefSeq" id="XP_007919249.1">
    <property type="nucleotide sequence ID" value="XM_007921058.1"/>
</dbReference>
<protein>
    <submittedName>
        <fullName evidence="4">Putative beta-lactamase family protein</fullName>
    </submittedName>
</protein>
<keyword evidence="1" id="KW-0732">Signal</keyword>
<dbReference type="SUPFAM" id="SSF56601">
    <property type="entry name" value="beta-lactamase/transpeptidase-like"/>
    <property type="match status" value="1"/>
</dbReference>
<gene>
    <name evidence="4" type="ORF">UCRPA7_8546</name>
</gene>
<dbReference type="Proteomes" id="UP000014074">
    <property type="component" value="Unassembled WGS sequence"/>
</dbReference>
<evidence type="ECO:0000259" key="2">
    <source>
        <dbReference type="Pfam" id="PF00144"/>
    </source>
</evidence>
<evidence type="ECO:0000259" key="3">
    <source>
        <dbReference type="Pfam" id="PF26335"/>
    </source>
</evidence>
<dbReference type="InterPro" id="IPR051478">
    <property type="entry name" value="Beta-lactamase-like_AB/R"/>
</dbReference>
<evidence type="ECO:0000313" key="4">
    <source>
        <dbReference type="EMBL" id="EON95975.1"/>
    </source>
</evidence>
<dbReference type="eggNOG" id="ENOG502SIYF">
    <property type="taxonomic scope" value="Eukaryota"/>
</dbReference>
<dbReference type="EMBL" id="KB933365">
    <property type="protein sequence ID" value="EON95975.1"/>
    <property type="molecule type" value="Genomic_DNA"/>
</dbReference>